<dbReference type="Pfam" id="PF00773">
    <property type="entry name" value="RNB"/>
    <property type="match status" value="1"/>
</dbReference>
<reference evidence="2 3" key="1">
    <citation type="submission" date="2020-10" db="EMBL/GenBank/DDBJ databases">
        <title>Nocardioides sp. isolated from sludge.</title>
        <authorList>
            <person name="Zhang X."/>
        </authorList>
    </citation>
    <scope>NUCLEOTIDE SEQUENCE [LARGE SCALE GENOMIC DNA]</scope>
    <source>
        <strain evidence="2 3">Y6</strain>
    </source>
</reference>
<dbReference type="Pfam" id="PF18614">
    <property type="entry name" value="RNase_II_C_S1"/>
    <property type="match status" value="1"/>
</dbReference>
<evidence type="ECO:0000313" key="3">
    <source>
        <dbReference type="Proteomes" id="UP000756387"/>
    </source>
</evidence>
<keyword evidence="3" id="KW-1185">Reference proteome</keyword>
<name>A0ABR9RUQ2_9ACTN</name>
<comment type="caution">
    <text evidence="2">The sequence shown here is derived from an EMBL/GenBank/DDBJ whole genome shotgun (WGS) entry which is preliminary data.</text>
</comment>
<organism evidence="2 3">
    <name type="scientific">Nocardioides malaquae</name>
    <dbReference type="NCBI Taxonomy" id="2773426"/>
    <lineage>
        <taxon>Bacteria</taxon>
        <taxon>Bacillati</taxon>
        <taxon>Actinomycetota</taxon>
        <taxon>Actinomycetes</taxon>
        <taxon>Propionibacteriales</taxon>
        <taxon>Nocardioidaceae</taxon>
        <taxon>Nocardioides</taxon>
    </lineage>
</organism>
<dbReference type="InterPro" id="IPR040596">
    <property type="entry name" value="RNase_II_C_S1"/>
</dbReference>
<accession>A0ABR9RUQ2</accession>
<evidence type="ECO:0000313" key="2">
    <source>
        <dbReference type="EMBL" id="MBE7325261.1"/>
    </source>
</evidence>
<dbReference type="RefSeq" id="WP_193638584.1">
    <property type="nucleotide sequence ID" value="NZ_JADCSA010000010.1"/>
</dbReference>
<dbReference type="InterPro" id="IPR050180">
    <property type="entry name" value="RNR_Ribonuclease"/>
</dbReference>
<dbReference type="SUPFAM" id="SSF50249">
    <property type="entry name" value="Nucleic acid-binding proteins"/>
    <property type="match status" value="1"/>
</dbReference>
<evidence type="ECO:0000259" key="1">
    <source>
        <dbReference type="SMART" id="SM00955"/>
    </source>
</evidence>
<protein>
    <submittedName>
        <fullName evidence="2">RNB domain-containing ribonuclease</fullName>
    </submittedName>
</protein>
<feature type="domain" description="RNB" evidence="1">
    <location>
        <begin position="57"/>
        <end position="374"/>
    </location>
</feature>
<dbReference type="PANTHER" id="PTHR23355">
    <property type="entry name" value="RIBONUCLEASE"/>
    <property type="match status" value="1"/>
</dbReference>
<dbReference type="Proteomes" id="UP000756387">
    <property type="component" value="Unassembled WGS sequence"/>
</dbReference>
<dbReference type="InterPro" id="IPR001900">
    <property type="entry name" value="RNase_II/R"/>
</dbReference>
<sequence length="482" mass="52610">MASPRFVRLRPRESFAGEQALRDGIVAIQRELEISEEFGPEVLAAAEEAARSPRLPELDRTDLEFLTIDPPGARDLDQALHIERNAEGYRVHYAIADVAAFVAPGDPVDVEANRRGQTLYGADSSVPLHPPRISADAGSLLPDAVRPSLLWTIDLDAAGERTHARVERALVRSRAQWTYADAQAALDDGTAGETLRLLAEVGPRRLALEAARGGVSLPLPEQEIVVSDHSWHLEFRSLTPVEEWNAQISLLTGMAAAAMMVEAKVGLLRTLPPAQERDVERLRRIAHGLRVDWPAGMGYPEFVRSLDPAQPRHAAMVVACTRLFRGSGYEGFAGTLPEHTGHAAVASDYAHVTAPLRRLVDRYAGEICVALCAGHDVPGWVLDKLESVPQVMRETGTLAGRYERAVLDLTEAVLLQDRVGETFTATVLEVDEKKPGRGEITIPDPAIEARIDGERALPLGDEVTVRLAEADVAERLVRFELA</sequence>
<gene>
    <name evidence="2" type="ORF">IEQ44_11405</name>
</gene>
<dbReference type="PANTHER" id="PTHR23355:SF42">
    <property type="entry name" value="RIBONUCLEASE II, CHLOROPLASTIC_MITOCHONDRIAL"/>
    <property type="match status" value="1"/>
</dbReference>
<dbReference type="InterPro" id="IPR012340">
    <property type="entry name" value="NA-bd_OB-fold"/>
</dbReference>
<dbReference type="SMART" id="SM00955">
    <property type="entry name" value="RNB"/>
    <property type="match status" value="1"/>
</dbReference>
<dbReference type="EMBL" id="JADCSA010000010">
    <property type="protein sequence ID" value="MBE7325261.1"/>
    <property type="molecule type" value="Genomic_DNA"/>
</dbReference>
<proteinExistence type="predicted"/>